<accession>A0ABY7T9Z1</accession>
<dbReference type="SMART" id="SM00089">
    <property type="entry name" value="PKD"/>
    <property type="match status" value="3"/>
</dbReference>
<evidence type="ECO:0000256" key="2">
    <source>
        <dbReference type="ARBA" id="ARBA00022692"/>
    </source>
</evidence>
<organism evidence="7 8">
    <name type="scientific">Mucilaginibacter jinjuensis</name>
    <dbReference type="NCBI Taxonomy" id="1176721"/>
    <lineage>
        <taxon>Bacteria</taxon>
        <taxon>Pseudomonadati</taxon>
        <taxon>Bacteroidota</taxon>
        <taxon>Sphingobacteriia</taxon>
        <taxon>Sphingobacteriales</taxon>
        <taxon>Sphingobacteriaceae</taxon>
        <taxon>Mucilaginibacter</taxon>
    </lineage>
</organism>
<dbReference type="CDD" id="cd00146">
    <property type="entry name" value="PKD"/>
    <property type="match status" value="3"/>
</dbReference>
<evidence type="ECO:0000256" key="4">
    <source>
        <dbReference type="ARBA" id="ARBA00022989"/>
    </source>
</evidence>
<feature type="domain" description="PKD" evidence="6">
    <location>
        <begin position="334"/>
        <end position="401"/>
    </location>
</feature>
<feature type="domain" description="PKD" evidence="6">
    <location>
        <begin position="528"/>
        <end position="580"/>
    </location>
</feature>
<dbReference type="PROSITE" id="PS50093">
    <property type="entry name" value="PKD"/>
    <property type="match status" value="3"/>
</dbReference>
<feature type="domain" description="PKD" evidence="6">
    <location>
        <begin position="416"/>
        <end position="487"/>
    </location>
</feature>
<dbReference type="InterPro" id="IPR013783">
    <property type="entry name" value="Ig-like_fold"/>
</dbReference>
<evidence type="ECO:0000313" key="7">
    <source>
        <dbReference type="EMBL" id="WCT12563.1"/>
    </source>
</evidence>
<dbReference type="Pfam" id="PF18911">
    <property type="entry name" value="PKD_4"/>
    <property type="match status" value="3"/>
</dbReference>
<dbReference type="NCBIfam" id="TIGR04131">
    <property type="entry name" value="Bac_Flav_CTERM"/>
    <property type="match status" value="1"/>
</dbReference>
<dbReference type="PANTHER" id="PTHR46730:SF4">
    <property type="entry name" value="POLYCYSTIC KIDNEY DISEASE PROTEIN 1-LIKE 1"/>
    <property type="match status" value="1"/>
</dbReference>
<evidence type="ECO:0000256" key="5">
    <source>
        <dbReference type="ARBA" id="ARBA00023136"/>
    </source>
</evidence>
<protein>
    <submittedName>
        <fullName evidence="7">PKD domain-containing protein</fullName>
    </submittedName>
</protein>
<keyword evidence="5" id="KW-0472">Membrane</keyword>
<dbReference type="InterPro" id="IPR022409">
    <property type="entry name" value="PKD/Chitinase_dom"/>
</dbReference>
<dbReference type="Gene3D" id="2.60.40.10">
    <property type="entry name" value="Immunoglobulins"/>
    <property type="match status" value="3"/>
</dbReference>
<keyword evidence="2" id="KW-0812">Transmembrane</keyword>
<sequence length="942" mass="99109">MYKNPIAGKRNALLFIVLTISLLLINSTESLAQLCTGSLGDPVVDITFGAGTSVHSNTLPVGTTSYTYSNADFPTDGSYTIENTTAGAGNVWWSTTDHTGNTGGYMMVVNASVSKTDYFYKTTVNGLCPGTTYEFAAWVVNLLRSSDISPPNITFTISTTAGVPLGSYTTGTIPLTPSGPTWKQYGLYFKTPDGVTDVVVQMTNNSNGGAPANDLALDDITFRPCGPQMISSFSSTSSVITQSTCAGGTQTYTLTSSVSPGYVSPVYQWEVSSDNGVTWSNLTTPGATTITTTIPQPTAAGTYLYRLVSSEAANAGSVACQVASTQLNLTVTAAPIAAFTFVNSGCLSDAVVFTDASTTSGSTISSWLWDFGDGQTSALQNPSHSYTTAGTYTVKLTTTGSGCQSYITHTVTLNAKPVAAFTYSSPACAGVGVTLTDKSTPTGTLAKWAWDYGDGTTETLTTNTPFTHTYTTAGTYKVTLQVTSASGCTSDITPQNIVVNPLPVVDFSLPDVCLSDAFAQFTDLSTISDNTQSDFTYLWNFGDASATVANLNTSTDKNPKHKYSQAGNYTVSLTVTSKYGCVGAVKTKAFTVNGAVPVAGFTVENVNNLCSSDDVIFDNNTSVDFGNITKIVMYYDFDSNPDVYSTYTLDDNTITAKFNHNYGSFSTPLTKTYHVRMEAYSGGTCFAIADKNIVVNANPSVVVSAIGPLCQEDAPVQIATNTQGFTGTGVFSGTGISSSGLFNPATAGPGTFTISYLFTANTGCSYATSQQVIVYPTPVISAPATLTVLEGGQLTINATTTSTGLTYKWTPATGLSDPTSLTPIANPSDDTQYTLTATSANGCVAVAQTFVSVLKAPVVPNTFTPNGDGINDTWNIKYLNSYPNATVEIFTRYGEKIYSTIGYPVPWDGTYKGAALPVGVYYYVINPKNGRSVMSGSLTIIR</sequence>
<dbReference type="Gene3D" id="2.60.120.260">
    <property type="entry name" value="Galactose-binding domain-like"/>
    <property type="match status" value="1"/>
</dbReference>
<gene>
    <name evidence="7" type="ORF">PQO05_01285</name>
</gene>
<evidence type="ECO:0000259" key="6">
    <source>
        <dbReference type="PROSITE" id="PS50093"/>
    </source>
</evidence>
<dbReference type="Proteomes" id="UP001216139">
    <property type="component" value="Chromosome"/>
</dbReference>
<dbReference type="InterPro" id="IPR026341">
    <property type="entry name" value="T9SS_type_B"/>
</dbReference>
<keyword evidence="8" id="KW-1185">Reference proteome</keyword>
<proteinExistence type="predicted"/>
<reference evidence="7 8" key="1">
    <citation type="submission" date="2023-02" db="EMBL/GenBank/DDBJ databases">
        <title>Genome sequence of Mucilaginibacter jinjuensis strain KACC 16571.</title>
        <authorList>
            <person name="Kim S."/>
            <person name="Heo J."/>
            <person name="Kwon S.-W."/>
        </authorList>
    </citation>
    <scope>NUCLEOTIDE SEQUENCE [LARGE SCALE GENOMIC DNA]</scope>
    <source>
        <strain evidence="7 8">KACC 16571</strain>
    </source>
</reference>
<keyword evidence="4" id="KW-1133">Transmembrane helix</keyword>
<dbReference type="Pfam" id="PF13585">
    <property type="entry name" value="CHU_C"/>
    <property type="match status" value="1"/>
</dbReference>
<dbReference type="InterPro" id="IPR000601">
    <property type="entry name" value="PKD_dom"/>
</dbReference>
<dbReference type="RefSeq" id="WP_273630829.1">
    <property type="nucleotide sequence ID" value="NZ_CP117167.1"/>
</dbReference>
<comment type="subcellular location">
    <subcellularLocation>
        <location evidence="1">Membrane</location>
        <topology evidence="1">Multi-pass membrane protein</topology>
    </subcellularLocation>
</comment>
<dbReference type="EMBL" id="CP117167">
    <property type="protein sequence ID" value="WCT12563.1"/>
    <property type="molecule type" value="Genomic_DNA"/>
</dbReference>
<keyword evidence="3" id="KW-0677">Repeat</keyword>
<evidence type="ECO:0000313" key="8">
    <source>
        <dbReference type="Proteomes" id="UP001216139"/>
    </source>
</evidence>
<dbReference type="InterPro" id="IPR035986">
    <property type="entry name" value="PKD_dom_sf"/>
</dbReference>
<name>A0ABY7T9Z1_9SPHI</name>
<dbReference type="SUPFAM" id="SSF49299">
    <property type="entry name" value="PKD domain"/>
    <property type="match status" value="3"/>
</dbReference>
<dbReference type="PANTHER" id="PTHR46730">
    <property type="entry name" value="POLYCYSTIN-1"/>
    <property type="match status" value="1"/>
</dbReference>
<evidence type="ECO:0000256" key="1">
    <source>
        <dbReference type="ARBA" id="ARBA00004141"/>
    </source>
</evidence>
<evidence type="ECO:0000256" key="3">
    <source>
        <dbReference type="ARBA" id="ARBA00022737"/>
    </source>
</evidence>